<protein>
    <submittedName>
        <fullName evidence="1">Uncharacterized protein</fullName>
    </submittedName>
</protein>
<name>A0ACB8QBL4_9AGAM</name>
<evidence type="ECO:0000313" key="1">
    <source>
        <dbReference type="EMBL" id="KAI0029184.1"/>
    </source>
</evidence>
<keyword evidence="2" id="KW-1185">Reference proteome</keyword>
<dbReference type="EMBL" id="MU273693">
    <property type="protein sequence ID" value="KAI0029184.1"/>
    <property type="molecule type" value="Genomic_DNA"/>
</dbReference>
<evidence type="ECO:0000313" key="2">
    <source>
        <dbReference type="Proteomes" id="UP000814128"/>
    </source>
</evidence>
<sequence length="450" mass="50182">MVSSRDSSSFSRPYPPIVVKQRPAPASVTHTTATALSSGSKTLREAASMLTSQCSLSRQSSRSEILSAGARKRARKDSGVDENSADVKRPPRVRQRLSSMASTETLRDVARAASNLVAQASKHSLSRQSSTATLRRPESGSRPHAKEMEIPADSARARALRKVSNTVEFPQMSESQAVEAQATPVPAVSQRYPSRIPLPTSRRSSMVEHARKVDEARAHCVPPVPHLQPHDPPHQDLMAHSILKSVDPSAKDVDSTSAPKSTRFDGPEERFEIRVAPRQKHVEIWDKPDDYVYAWGGYLTFIDREYQGETALFPLHTLDIRCSTHSYEGRFSLESNAVPTYSVRFVGETVMASEVSELKRDFNYERGVVLQEDSWQADVKRPGHFYAKFFVPIPIGLFHGRDSRIFKLEATGLALDERTGTNVKLTSKACFDDISHLRKEIMMDSRRVTI</sequence>
<comment type="caution">
    <text evidence="1">The sequence shown here is derived from an EMBL/GenBank/DDBJ whole genome shotgun (WGS) entry which is preliminary data.</text>
</comment>
<organism evidence="1 2">
    <name type="scientific">Vararia minispora EC-137</name>
    <dbReference type="NCBI Taxonomy" id="1314806"/>
    <lineage>
        <taxon>Eukaryota</taxon>
        <taxon>Fungi</taxon>
        <taxon>Dikarya</taxon>
        <taxon>Basidiomycota</taxon>
        <taxon>Agaricomycotina</taxon>
        <taxon>Agaricomycetes</taxon>
        <taxon>Russulales</taxon>
        <taxon>Lachnocladiaceae</taxon>
        <taxon>Vararia</taxon>
    </lineage>
</organism>
<proteinExistence type="predicted"/>
<gene>
    <name evidence="1" type="ORF">K488DRAFT_88989</name>
</gene>
<reference evidence="1" key="1">
    <citation type="submission" date="2021-02" db="EMBL/GenBank/DDBJ databases">
        <authorList>
            <consortium name="DOE Joint Genome Institute"/>
            <person name="Ahrendt S."/>
            <person name="Looney B.P."/>
            <person name="Miyauchi S."/>
            <person name="Morin E."/>
            <person name="Drula E."/>
            <person name="Courty P.E."/>
            <person name="Chicoki N."/>
            <person name="Fauchery L."/>
            <person name="Kohler A."/>
            <person name="Kuo A."/>
            <person name="Labutti K."/>
            <person name="Pangilinan J."/>
            <person name="Lipzen A."/>
            <person name="Riley R."/>
            <person name="Andreopoulos W."/>
            <person name="He G."/>
            <person name="Johnson J."/>
            <person name="Barry K.W."/>
            <person name="Grigoriev I.V."/>
            <person name="Nagy L."/>
            <person name="Hibbett D."/>
            <person name="Henrissat B."/>
            <person name="Matheny P.B."/>
            <person name="Labbe J."/>
            <person name="Martin F."/>
        </authorList>
    </citation>
    <scope>NUCLEOTIDE SEQUENCE</scope>
    <source>
        <strain evidence="1">EC-137</strain>
    </source>
</reference>
<reference evidence="1" key="2">
    <citation type="journal article" date="2022" name="New Phytol.">
        <title>Evolutionary transition to the ectomycorrhizal habit in the genomes of a hyperdiverse lineage of mushroom-forming fungi.</title>
        <authorList>
            <person name="Looney B."/>
            <person name="Miyauchi S."/>
            <person name="Morin E."/>
            <person name="Drula E."/>
            <person name="Courty P.E."/>
            <person name="Kohler A."/>
            <person name="Kuo A."/>
            <person name="LaButti K."/>
            <person name="Pangilinan J."/>
            <person name="Lipzen A."/>
            <person name="Riley R."/>
            <person name="Andreopoulos W."/>
            <person name="He G."/>
            <person name="Johnson J."/>
            <person name="Nolan M."/>
            <person name="Tritt A."/>
            <person name="Barry K.W."/>
            <person name="Grigoriev I.V."/>
            <person name="Nagy L.G."/>
            <person name="Hibbett D."/>
            <person name="Henrissat B."/>
            <person name="Matheny P.B."/>
            <person name="Labbe J."/>
            <person name="Martin F.M."/>
        </authorList>
    </citation>
    <scope>NUCLEOTIDE SEQUENCE</scope>
    <source>
        <strain evidence="1">EC-137</strain>
    </source>
</reference>
<accession>A0ACB8QBL4</accession>
<dbReference type="Proteomes" id="UP000814128">
    <property type="component" value="Unassembled WGS sequence"/>
</dbReference>